<sequence>MDVLTAYALKKGWLTAMAGRPDVNRAGNASTCVRSALLVSARLTARVRTLPAHDRARVPAGLPLPHLHLRLHLRAPSAAALVQSSARSRRGGYDEHAVRAQQLDEWGHEGAGIWIPQNGGGEDLSEPDLDAGVDDTYNGGDGGGSGEQEDSDWEDANASLVIDEDEVVGDQTDIGTVASRFDALMVIEETGSSDEEEED</sequence>
<feature type="compositionally biased region" description="Acidic residues" evidence="1">
    <location>
        <begin position="123"/>
        <end position="133"/>
    </location>
</feature>
<reference evidence="2 3" key="1">
    <citation type="journal article" date="2012" name="Appl. Environ. Microbiol.">
        <title>Short-read sequencing for genomic analysis of the brown rot fungus Fibroporia radiculosa.</title>
        <authorList>
            <person name="Tang J.D."/>
            <person name="Perkins A.D."/>
            <person name="Sonstegard T.S."/>
            <person name="Schroeder S.G."/>
            <person name="Burgess S.C."/>
            <person name="Diehl S.V."/>
        </authorList>
    </citation>
    <scope>NUCLEOTIDE SEQUENCE [LARGE SCALE GENOMIC DNA]</scope>
    <source>
        <strain evidence="2 3">TFFH 294</strain>
    </source>
</reference>
<dbReference type="EMBL" id="HE797102">
    <property type="protein sequence ID" value="CCM03111.1"/>
    <property type="molecule type" value="Genomic_DNA"/>
</dbReference>
<evidence type="ECO:0000313" key="3">
    <source>
        <dbReference type="Proteomes" id="UP000006352"/>
    </source>
</evidence>
<dbReference type="Proteomes" id="UP000006352">
    <property type="component" value="Unassembled WGS sequence"/>
</dbReference>
<dbReference type="AlphaFoldDB" id="J4IAL3"/>
<organism evidence="2 3">
    <name type="scientific">Fibroporia radiculosa</name>
    <dbReference type="NCBI Taxonomy" id="599839"/>
    <lineage>
        <taxon>Eukaryota</taxon>
        <taxon>Fungi</taxon>
        <taxon>Dikarya</taxon>
        <taxon>Basidiomycota</taxon>
        <taxon>Agaricomycotina</taxon>
        <taxon>Agaricomycetes</taxon>
        <taxon>Polyporales</taxon>
        <taxon>Fibroporiaceae</taxon>
        <taxon>Fibroporia</taxon>
    </lineage>
</organism>
<dbReference type="OrthoDB" id="61815at2759"/>
<dbReference type="InParanoid" id="J4IAL3"/>
<evidence type="ECO:0000313" key="2">
    <source>
        <dbReference type="EMBL" id="CCM03111.1"/>
    </source>
</evidence>
<protein>
    <submittedName>
        <fullName evidence="2">Uncharacterized protein</fullName>
    </submittedName>
</protein>
<dbReference type="GeneID" id="24098022"/>
<accession>J4IAL3</accession>
<dbReference type="RefSeq" id="XP_012182394.1">
    <property type="nucleotide sequence ID" value="XM_012327004.1"/>
</dbReference>
<proteinExistence type="predicted"/>
<feature type="region of interest" description="Disordered" evidence="1">
    <location>
        <begin position="117"/>
        <end position="158"/>
    </location>
</feature>
<name>J4IAL3_9APHY</name>
<gene>
    <name evidence="2" type="ORF">FIBRA_05231</name>
</gene>
<dbReference type="HOGENOM" id="CLU_1372241_0_0_1"/>
<evidence type="ECO:0000256" key="1">
    <source>
        <dbReference type="SAM" id="MobiDB-lite"/>
    </source>
</evidence>
<keyword evidence="3" id="KW-1185">Reference proteome</keyword>